<dbReference type="Pfam" id="PF13456">
    <property type="entry name" value="RVT_3"/>
    <property type="match status" value="1"/>
</dbReference>
<evidence type="ECO:0000313" key="2">
    <source>
        <dbReference type="EMBL" id="SPC97921.1"/>
    </source>
</evidence>
<dbReference type="GO" id="GO:0003676">
    <property type="term" value="F:nucleic acid binding"/>
    <property type="evidence" value="ECO:0007669"/>
    <property type="project" value="InterPro"/>
</dbReference>
<dbReference type="GO" id="GO:0004523">
    <property type="term" value="F:RNA-DNA hybrid ribonuclease activity"/>
    <property type="evidence" value="ECO:0007669"/>
    <property type="project" value="InterPro"/>
</dbReference>
<gene>
    <name evidence="2" type="ORF">FSB_LOCUS25803</name>
</gene>
<dbReference type="PANTHER" id="PTHR48475">
    <property type="entry name" value="RIBONUCLEASE H"/>
    <property type="match status" value="1"/>
</dbReference>
<dbReference type="CDD" id="cd09279">
    <property type="entry name" value="RNase_HI_like"/>
    <property type="match status" value="1"/>
</dbReference>
<organism evidence="2">
    <name type="scientific">Fagus sylvatica</name>
    <name type="common">Beechnut</name>
    <dbReference type="NCBI Taxonomy" id="28930"/>
    <lineage>
        <taxon>Eukaryota</taxon>
        <taxon>Viridiplantae</taxon>
        <taxon>Streptophyta</taxon>
        <taxon>Embryophyta</taxon>
        <taxon>Tracheophyta</taxon>
        <taxon>Spermatophyta</taxon>
        <taxon>Magnoliopsida</taxon>
        <taxon>eudicotyledons</taxon>
        <taxon>Gunneridae</taxon>
        <taxon>Pentapetalae</taxon>
        <taxon>rosids</taxon>
        <taxon>fabids</taxon>
        <taxon>Fagales</taxon>
        <taxon>Fagaceae</taxon>
        <taxon>Fagus</taxon>
    </lineage>
</organism>
<feature type="domain" description="RNase H type-1" evidence="1">
    <location>
        <begin position="243"/>
        <end position="372"/>
    </location>
</feature>
<dbReference type="InterPro" id="IPR043502">
    <property type="entry name" value="DNA/RNA_pol_sf"/>
</dbReference>
<dbReference type="InterPro" id="IPR043128">
    <property type="entry name" value="Rev_trsase/Diguanyl_cyclase"/>
</dbReference>
<dbReference type="PANTHER" id="PTHR48475:SF2">
    <property type="entry name" value="RIBONUCLEASE H"/>
    <property type="match status" value="1"/>
</dbReference>
<dbReference type="InterPro" id="IPR036397">
    <property type="entry name" value="RNaseH_sf"/>
</dbReference>
<dbReference type="Gene3D" id="3.30.70.270">
    <property type="match status" value="2"/>
</dbReference>
<reference evidence="2" key="1">
    <citation type="submission" date="2018-02" db="EMBL/GenBank/DDBJ databases">
        <authorList>
            <person name="Cohen D.B."/>
            <person name="Kent A.D."/>
        </authorList>
    </citation>
    <scope>NUCLEOTIDE SEQUENCE</scope>
</reference>
<dbReference type="AlphaFoldDB" id="A0A2N9GFB4"/>
<proteinExistence type="predicted"/>
<dbReference type="InterPro" id="IPR041577">
    <property type="entry name" value="RT_RNaseH_2"/>
</dbReference>
<protein>
    <recommendedName>
        <fullName evidence="1">RNase H type-1 domain-containing protein</fullName>
    </recommendedName>
</protein>
<dbReference type="SUPFAM" id="SSF56672">
    <property type="entry name" value="DNA/RNA polymerases"/>
    <property type="match status" value="1"/>
</dbReference>
<sequence length="450" mass="51002">MEIYIDDMVVKSKLSQNHLEDLTETFRILRLHKLRLNASKCVFRVGSGKFLGFMVSYRGIEVNPDQIKAFQELKAPQTHKEVQRLTGMTAALNRFVSRRPDRCQPFFQLLKIGTTFRWDDNCVAAFEDLKRYLSSPLLLSSPEPAEPLFLYLAISEQAISAMLIRIKDTVQCPVYYISKTMTDAETRYLPLEKVGLALVTAAKKLPQYFQAHTIYVVTQYSIQAMFQKSDFTGRISKWGAKIDALDMKIYVDGASNAKGSGTGVVIITPDDTVMEQSVRLNFKASNNETEYEADLTELNLAKTLGAKNLIIHCDSLLIASQINGEYMARDEHMAAYLLKVQQTITNFNTVRIEQIGRNLNSHADALATVASVFSADFKRFIPIETLATPSIALPACHIHAITVSPCWMNPYILYLKEGILLEQRKEAEGIRRKASRFWLSKDSKLYRRVD</sequence>
<dbReference type="Gene3D" id="3.30.420.10">
    <property type="entry name" value="Ribonuclease H-like superfamily/Ribonuclease H"/>
    <property type="match status" value="1"/>
</dbReference>
<dbReference type="EMBL" id="OIVN01001813">
    <property type="protein sequence ID" value="SPC97921.1"/>
    <property type="molecule type" value="Genomic_DNA"/>
</dbReference>
<dbReference type="Pfam" id="PF17919">
    <property type="entry name" value="RT_RNaseH_2"/>
    <property type="match status" value="1"/>
</dbReference>
<accession>A0A2N9GFB4</accession>
<dbReference type="InterPro" id="IPR012337">
    <property type="entry name" value="RNaseH-like_sf"/>
</dbReference>
<dbReference type="PROSITE" id="PS50879">
    <property type="entry name" value="RNASE_H_1"/>
    <property type="match status" value="1"/>
</dbReference>
<evidence type="ECO:0000259" key="1">
    <source>
        <dbReference type="PROSITE" id="PS50879"/>
    </source>
</evidence>
<dbReference type="SUPFAM" id="SSF53098">
    <property type="entry name" value="Ribonuclease H-like"/>
    <property type="match status" value="1"/>
</dbReference>
<name>A0A2N9GFB4_FAGSY</name>
<dbReference type="InterPro" id="IPR002156">
    <property type="entry name" value="RNaseH_domain"/>
</dbReference>